<evidence type="ECO:0000256" key="2">
    <source>
        <dbReference type="ARBA" id="ARBA00022912"/>
    </source>
</evidence>
<dbReference type="PROSITE" id="PS51746">
    <property type="entry name" value="PPM_2"/>
    <property type="match status" value="1"/>
</dbReference>
<dbReference type="Pfam" id="PF00481">
    <property type="entry name" value="PP2C"/>
    <property type="match status" value="1"/>
</dbReference>
<dbReference type="CDD" id="cd00143">
    <property type="entry name" value="PP2Cc"/>
    <property type="match status" value="1"/>
</dbReference>
<feature type="domain" description="PPM-type phosphatase" evidence="3">
    <location>
        <begin position="63"/>
        <end position="347"/>
    </location>
</feature>
<keyword evidence="1" id="KW-0378">Hydrolase</keyword>
<dbReference type="EMBL" id="JACMSC010000002">
    <property type="protein sequence ID" value="KAG6534903.1"/>
    <property type="molecule type" value="Genomic_DNA"/>
</dbReference>
<evidence type="ECO:0000313" key="4">
    <source>
        <dbReference type="EMBL" id="KAG6534903.1"/>
    </source>
</evidence>
<sequence>MGACCSRNDDVMELATRRAFMEEEEQEEGEDVASCLFGAEEQGDGEEGGGDSARVRLRGSSMAVAMYSQQGWKGVNQDSMTVWEGFAGDKDTIFSGTFDGHGPYGHKVSRHVRDTLPSKLQSQLKRLMNDDSNLDTETWFPKWKAIFVNAFEEMDKELHAHPMIDCICSGSTAVTIIKQREHLVIANLGDSRAVICTRDNKNHIVPVQLTVDQKPNIPSEAERIRHCRGRIFALQEEPDVHRLWLPDEDCPGLAMARAFGDFCLKDFGLISTPQISYRKLTDNDEFVVLASDGVWDVLPNKEVIKIVSSASKRSDAPKLVIEKAVRAWRIKHPTSKVDDCTVVCVFLKVPPPTSASNKSTRRSRSLSTASSDISCTSFRTARSSEVSEVELEAGSEEYWNALEGVSRSNSMLKLPRFTKALSWHRKSFKVEEDTCAH</sequence>
<gene>
    <name evidence="4" type="ORF">ZIOFF_008809</name>
</gene>
<reference evidence="4 5" key="1">
    <citation type="submission" date="2020-08" db="EMBL/GenBank/DDBJ databases">
        <title>Plant Genome Project.</title>
        <authorList>
            <person name="Zhang R.-G."/>
        </authorList>
    </citation>
    <scope>NUCLEOTIDE SEQUENCE [LARGE SCALE GENOMIC DNA]</scope>
    <source>
        <tissue evidence="4">Rhizome</tissue>
    </source>
</reference>
<comment type="caution">
    <text evidence="4">The sequence shown here is derived from an EMBL/GenBank/DDBJ whole genome shotgun (WGS) entry which is preliminary data.</text>
</comment>
<evidence type="ECO:0000313" key="5">
    <source>
        <dbReference type="Proteomes" id="UP000734854"/>
    </source>
</evidence>
<keyword evidence="5" id="KW-1185">Reference proteome</keyword>
<dbReference type="SMART" id="SM00332">
    <property type="entry name" value="PP2Cc"/>
    <property type="match status" value="1"/>
</dbReference>
<name>A0A8J5HT78_ZINOF</name>
<evidence type="ECO:0000256" key="1">
    <source>
        <dbReference type="ARBA" id="ARBA00022801"/>
    </source>
</evidence>
<dbReference type="AlphaFoldDB" id="A0A8J5HT78"/>
<dbReference type="PANTHER" id="PTHR47992">
    <property type="entry name" value="PROTEIN PHOSPHATASE"/>
    <property type="match status" value="1"/>
</dbReference>
<dbReference type="InterPro" id="IPR001932">
    <property type="entry name" value="PPM-type_phosphatase-like_dom"/>
</dbReference>
<dbReference type="InterPro" id="IPR015655">
    <property type="entry name" value="PP2C"/>
</dbReference>
<proteinExistence type="predicted"/>
<dbReference type="Proteomes" id="UP000734854">
    <property type="component" value="Unassembled WGS sequence"/>
</dbReference>
<keyword evidence="2" id="KW-0904">Protein phosphatase</keyword>
<evidence type="ECO:0000259" key="3">
    <source>
        <dbReference type="PROSITE" id="PS51746"/>
    </source>
</evidence>
<dbReference type="GO" id="GO:0004722">
    <property type="term" value="F:protein serine/threonine phosphatase activity"/>
    <property type="evidence" value="ECO:0007669"/>
    <property type="project" value="InterPro"/>
</dbReference>
<dbReference type="OrthoDB" id="10264738at2759"/>
<accession>A0A8J5HT78</accession>
<organism evidence="4 5">
    <name type="scientific">Zingiber officinale</name>
    <name type="common">Ginger</name>
    <name type="synonym">Amomum zingiber</name>
    <dbReference type="NCBI Taxonomy" id="94328"/>
    <lineage>
        <taxon>Eukaryota</taxon>
        <taxon>Viridiplantae</taxon>
        <taxon>Streptophyta</taxon>
        <taxon>Embryophyta</taxon>
        <taxon>Tracheophyta</taxon>
        <taxon>Spermatophyta</taxon>
        <taxon>Magnoliopsida</taxon>
        <taxon>Liliopsida</taxon>
        <taxon>Zingiberales</taxon>
        <taxon>Zingiberaceae</taxon>
        <taxon>Zingiber</taxon>
    </lineage>
</organism>
<protein>
    <recommendedName>
        <fullName evidence="3">PPM-type phosphatase domain-containing protein</fullName>
    </recommendedName>
</protein>